<feature type="compositionally biased region" description="Basic and acidic residues" evidence="1">
    <location>
        <begin position="293"/>
        <end position="315"/>
    </location>
</feature>
<accession>A0AAN9UHA4</accession>
<dbReference type="Gene3D" id="1.10.510.10">
    <property type="entry name" value="Transferase(Phosphotransferase) domain 1"/>
    <property type="match status" value="1"/>
</dbReference>
<dbReference type="EMBL" id="JAKJXP020000084">
    <property type="protein sequence ID" value="KAK7748269.1"/>
    <property type="molecule type" value="Genomic_DNA"/>
</dbReference>
<name>A0AAN9UHA4_9PEZI</name>
<keyword evidence="3" id="KW-1185">Reference proteome</keyword>
<dbReference type="AlphaFoldDB" id="A0AAN9UHA4"/>
<evidence type="ECO:0000313" key="2">
    <source>
        <dbReference type="EMBL" id="KAK7748269.1"/>
    </source>
</evidence>
<reference evidence="2 3" key="1">
    <citation type="submission" date="2024-02" db="EMBL/GenBank/DDBJ databases">
        <title>De novo assembly and annotation of 12 fungi associated with fruit tree decline syndrome in Ontario, Canada.</title>
        <authorList>
            <person name="Sulman M."/>
            <person name="Ellouze W."/>
            <person name="Ilyukhin E."/>
        </authorList>
    </citation>
    <scope>NUCLEOTIDE SEQUENCE [LARGE SCALE GENOMIC DNA]</scope>
    <source>
        <strain evidence="2 3">M11/M66-122</strain>
    </source>
</reference>
<evidence type="ECO:0000313" key="3">
    <source>
        <dbReference type="Proteomes" id="UP001320420"/>
    </source>
</evidence>
<sequence>MGNIPFIVDTKTFEEKVQNVKDLYKYMGKPDLWPVRPIEGDDPGPYAPLNLVGPGFIDHAGFIGENKKVGLLGFEGMYKPKRFLSTPRGKHLSQFPLIRHPAQDVRGGAGATGFPSDIWSLACLFGEIRTESPFWRNPRDYGTPISMKEIKRYSKEPSERFGFWINTTKWEDIYYSSDYAESVEESDTSTSKETTVAIARDQTPPTGLDRLPEEPEEPKSKKKKTELHFERRITRSMTRKQEGDLSTRDQAQTREHDTVPKRRNPTKKSQESSRNSANGQDGGKSRTIGQVESKQEAAAENKPNKEKSTPGDQKADTTAAPNKNLQELGKSPDPSGVQSEEQALNESIITPETTSENTLKKEHRSDNILTYERAGSTHRYYEMPEDEQSTFADLLGKMLAPDPEDRLTIEEVLNHEWFGDRRGNLDPESK</sequence>
<dbReference type="InterPro" id="IPR011009">
    <property type="entry name" value="Kinase-like_dom_sf"/>
</dbReference>
<organism evidence="2 3">
    <name type="scientific">Diatrype stigma</name>
    <dbReference type="NCBI Taxonomy" id="117547"/>
    <lineage>
        <taxon>Eukaryota</taxon>
        <taxon>Fungi</taxon>
        <taxon>Dikarya</taxon>
        <taxon>Ascomycota</taxon>
        <taxon>Pezizomycotina</taxon>
        <taxon>Sordariomycetes</taxon>
        <taxon>Xylariomycetidae</taxon>
        <taxon>Xylariales</taxon>
        <taxon>Diatrypaceae</taxon>
        <taxon>Diatrype</taxon>
    </lineage>
</organism>
<gene>
    <name evidence="2" type="ORF">SLS62_008729</name>
</gene>
<dbReference type="SUPFAM" id="SSF56112">
    <property type="entry name" value="Protein kinase-like (PK-like)"/>
    <property type="match status" value="1"/>
</dbReference>
<feature type="compositionally biased region" description="Basic and acidic residues" evidence="1">
    <location>
        <begin position="210"/>
        <end position="219"/>
    </location>
</feature>
<proteinExistence type="predicted"/>
<protein>
    <recommendedName>
        <fullName evidence="4">Protein kinase domain-containing protein</fullName>
    </recommendedName>
</protein>
<evidence type="ECO:0008006" key="4">
    <source>
        <dbReference type="Google" id="ProtNLM"/>
    </source>
</evidence>
<feature type="compositionally biased region" description="Polar residues" evidence="1">
    <location>
        <begin position="336"/>
        <end position="357"/>
    </location>
</feature>
<feature type="region of interest" description="Disordered" evidence="1">
    <location>
        <begin position="184"/>
        <end position="371"/>
    </location>
</feature>
<evidence type="ECO:0000256" key="1">
    <source>
        <dbReference type="SAM" id="MobiDB-lite"/>
    </source>
</evidence>
<comment type="caution">
    <text evidence="2">The sequence shown here is derived from an EMBL/GenBank/DDBJ whole genome shotgun (WGS) entry which is preliminary data.</text>
</comment>
<feature type="compositionally biased region" description="Basic and acidic residues" evidence="1">
    <location>
        <begin position="226"/>
        <end position="260"/>
    </location>
</feature>
<dbReference type="Proteomes" id="UP001320420">
    <property type="component" value="Unassembled WGS sequence"/>
</dbReference>